<sequence>MREQENPWTRRKSKDNRIEFFRDAKARVDESGIEFPKLTNFREDIRTKCIPIYMYDLKKPTDNQKHVESLDKISPYIAQPLSQIVAVETKQNVRIVTSVEVLIDSQANILADILIVSPACSLVKTMACRPLTRSISNSPTKPTPSSQPRPCESPPQPKLTSQQKSSKSPAKPTSASPPKPTAKASPPVQLKQKGKSSYYLPFNPSPSPYAKPDGRKPSDEYIQVSSYPSRRHIKSSLNKPDCSPLQSTPNPSKHDSNPKHS</sequence>
<dbReference type="AlphaFoldDB" id="A0A9Q1JTI1"/>
<organism evidence="2 3">
    <name type="scientific">Carnegiea gigantea</name>
    <dbReference type="NCBI Taxonomy" id="171969"/>
    <lineage>
        <taxon>Eukaryota</taxon>
        <taxon>Viridiplantae</taxon>
        <taxon>Streptophyta</taxon>
        <taxon>Embryophyta</taxon>
        <taxon>Tracheophyta</taxon>
        <taxon>Spermatophyta</taxon>
        <taxon>Magnoliopsida</taxon>
        <taxon>eudicotyledons</taxon>
        <taxon>Gunneridae</taxon>
        <taxon>Pentapetalae</taxon>
        <taxon>Caryophyllales</taxon>
        <taxon>Cactineae</taxon>
        <taxon>Cactaceae</taxon>
        <taxon>Cactoideae</taxon>
        <taxon>Echinocereeae</taxon>
        <taxon>Carnegiea</taxon>
    </lineage>
</organism>
<protein>
    <submittedName>
        <fullName evidence="2">Uncharacterized protein</fullName>
    </submittedName>
</protein>
<dbReference type="EMBL" id="JAKOGI010000769">
    <property type="protein sequence ID" value="KAJ8430683.1"/>
    <property type="molecule type" value="Genomic_DNA"/>
</dbReference>
<name>A0A9Q1JTI1_9CARY</name>
<feature type="compositionally biased region" description="Pro residues" evidence="1">
    <location>
        <begin position="141"/>
        <end position="157"/>
    </location>
</feature>
<feature type="compositionally biased region" description="Low complexity" evidence="1">
    <location>
        <begin position="160"/>
        <end position="174"/>
    </location>
</feature>
<gene>
    <name evidence="2" type="ORF">Cgig2_024548</name>
</gene>
<feature type="compositionally biased region" description="Basic and acidic residues" evidence="1">
    <location>
        <begin position="252"/>
        <end position="261"/>
    </location>
</feature>
<accession>A0A9Q1JTI1</accession>
<feature type="region of interest" description="Disordered" evidence="1">
    <location>
        <begin position="133"/>
        <end position="261"/>
    </location>
</feature>
<reference evidence="2" key="1">
    <citation type="submission" date="2022-04" db="EMBL/GenBank/DDBJ databases">
        <title>Carnegiea gigantea Genome sequencing and assembly v2.</title>
        <authorList>
            <person name="Copetti D."/>
            <person name="Sanderson M.J."/>
            <person name="Burquez A."/>
            <person name="Wojciechowski M.F."/>
        </authorList>
    </citation>
    <scope>NUCLEOTIDE SEQUENCE</scope>
    <source>
        <strain evidence="2">SGP5-SGP5p</strain>
        <tissue evidence="2">Aerial part</tissue>
    </source>
</reference>
<evidence type="ECO:0000256" key="1">
    <source>
        <dbReference type="SAM" id="MobiDB-lite"/>
    </source>
</evidence>
<comment type="caution">
    <text evidence="2">The sequence shown here is derived from an EMBL/GenBank/DDBJ whole genome shotgun (WGS) entry which is preliminary data.</text>
</comment>
<keyword evidence="3" id="KW-1185">Reference proteome</keyword>
<proteinExistence type="predicted"/>
<evidence type="ECO:0000313" key="2">
    <source>
        <dbReference type="EMBL" id="KAJ8430683.1"/>
    </source>
</evidence>
<dbReference type="Proteomes" id="UP001153076">
    <property type="component" value="Unassembled WGS sequence"/>
</dbReference>
<evidence type="ECO:0000313" key="3">
    <source>
        <dbReference type="Proteomes" id="UP001153076"/>
    </source>
</evidence>